<proteinExistence type="inferred from homology"/>
<dbReference type="EMBL" id="CP072227">
    <property type="protein sequence ID" value="QUT43881.1"/>
    <property type="molecule type" value="Genomic_DNA"/>
</dbReference>
<dbReference type="GO" id="GO:0046872">
    <property type="term" value="F:metal ion binding"/>
    <property type="evidence" value="ECO:0007669"/>
    <property type="project" value="UniProtKB-KW"/>
</dbReference>
<sequence length="505" mass="57769">MDFYRLGLMVSSLLLDSVFGTGVRAQEVKEQSKKNVLFLIVDDLRTELNCYGVKYMKTPNIDRLAAQGVMFENAYCNVPVSGASRASLFSGLRPGNTRYWDVNAEIDREAPGTVTLPQYFRENGYITISNSKVIHGKNDARERSWDKVWKPKLKSATWRDYLGEENLAVEKRRGGPEAFECIDVPDNAYSDGQTADKTIGDLRRLKKSGQPFFLAAGILKPHLPFNAPKKYWDMYDAKTIRLPETFEFDRTGIPDQAFHTYNEIRYYKDIPSKSDIPAEEALKLIHGYRACVSYADAQVGRILDELKKLDLDKNTIVVLLGDHGWSLGDHNQWCKHSNFNIVNNAPLIIRMPGNKKKGPETKVVEFVDVYPTLCEAAGLAIPAHTEGESMMKLLTGEDKGWKNCAVVKWHNGITYFDRDFGYTQWNDRQDNFQTDMLFVYRNDYLETKNMAGNPEYKETITRLQQEIRKRRGKSFMAETPKGKTFRQEDKLANNRGNNKGNKQNN</sequence>
<dbReference type="Gene3D" id="3.40.720.10">
    <property type="entry name" value="Alkaline Phosphatase, subunit A"/>
    <property type="match status" value="1"/>
</dbReference>
<accession>A0A415RWK0</accession>
<keyword evidence="6" id="KW-0106">Calcium</keyword>
<evidence type="ECO:0000313" key="11">
    <source>
        <dbReference type="Proteomes" id="UP000679226"/>
    </source>
</evidence>
<dbReference type="AlphaFoldDB" id="A0A415RWK0"/>
<feature type="region of interest" description="Disordered" evidence="8">
    <location>
        <begin position="471"/>
        <end position="505"/>
    </location>
</feature>
<dbReference type="InterPro" id="IPR017850">
    <property type="entry name" value="Alkaline_phosphatase_core_sf"/>
</dbReference>
<dbReference type="Pfam" id="PF00884">
    <property type="entry name" value="Sulfatase"/>
    <property type="match status" value="1"/>
</dbReference>
<keyword evidence="3" id="KW-0479">Metal-binding</keyword>
<comment type="cofactor">
    <cofactor evidence="1">
        <name>Ca(2+)</name>
        <dbReference type="ChEBI" id="CHEBI:29108"/>
    </cofactor>
</comment>
<dbReference type="PANTHER" id="PTHR45953:SF1">
    <property type="entry name" value="IDURONATE 2-SULFATASE"/>
    <property type="match status" value="1"/>
</dbReference>
<evidence type="ECO:0000256" key="4">
    <source>
        <dbReference type="ARBA" id="ARBA00022729"/>
    </source>
</evidence>
<organism evidence="10 11">
    <name type="scientific">Bacteroides eggerthii</name>
    <dbReference type="NCBI Taxonomy" id="28111"/>
    <lineage>
        <taxon>Bacteria</taxon>
        <taxon>Pseudomonadati</taxon>
        <taxon>Bacteroidota</taxon>
        <taxon>Bacteroidia</taxon>
        <taxon>Bacteroidales</taxon>
        <taxon>Bacteroidaceae</taxon>
        <taxon>Bacteroides</taxon>
    </lineage>
</organism>
<dbReference type="SUPFAM" id="SSF53649">
    <property type="entry name" value="Alkaline phosphatase-like"/>
    <property type="match status" value="1"/>
</dbReference>
<evidence type="ECO:0000256" key="2">
    <source>
        <dbReference type="ARBA" id="ARBA00008779"/>
    </source>
</evidence>
<protein>
    <submittedName>
        <fullName evidence="10">Ulvan-active sulfatase</fullName>
        <ecNumber evidence="10">3.1.6.-</ecNumber>
    </submittedName>
</protein>
<dbReference type="Proteomes" id="UP000679226">
    <property type="component" value="Chromosome"/>
</dbReference>
<keyword evidence="4" id="KW-0732">Signal</keyword>
<feature type="domain" description="Sulfatase N-terminal" evidence="9">
    <location>
        <begin position="34"/>
        <end position="378"/>
    </location>
</feature>
<evidence type="ECO:0000256" key="6">
    <source>
        <dbReference type="ARBA" id="ARBA00022837"/>
    </source>
</evidence>
<evidence type="ECO:0000313" key="10">
    <source>
        <dbReference type="EMBL" id="QUT43881.1"/>
    </source>
</evidence>
<keyword evidence="5 10" id="KW-0378">Hydrolase</keyword>
<feature type="modified residue" description="3-oxoalanine (Ser)" evidence="7">
    <location>
        <position position="81"/>
    </location>
</feature>
<dbReference type="EC" id="3.1.6.-" evidence="10"/>
<evidence type="ECO:0000256" key="1">
    <source>
        <dbReference type="ARBA" id="ARBA00001913"/>
    </source>
</evidence>
<comment type="similarity">
    <text evidence="2">Belongs to the sulfatase family.</text>
</comment>
<gene>
    <name evidence="10" type="ORF">INE88_00664</name>
</gene>
<dbReference type="KEGG" id="beg:INE88_00664"/>
<feature type="compositionally biased region" description="Low complexity" evidence="8">
    <location>
        <begin position="493"/>
        <end position="505"/>
    </location>
</feature>
<dbReference type="CDD" id="cd16030">
    <property type="entry name" value="iduronate-2-sulfatase"/>
    <property type="match status" value="1"/>
</dbReference>
<evidence type="ECO:0000256" key="8">
    <source>
        <dbReference type="SAM" id="MobiDB-lite"/>
    </source>
</evidence>
<evidence type="ECO:0000259" key="9">
    <source>
        <dbReference type="Pfam" id="PF00884"/>
    </source>
</evidence>
<dbReference type="GO" id="GO:0004423">
    <property type="term" value="F:iduronate-2-sulfatase activity"/>
    <property type="evidence" value="ECO:0007669"/>
    <property type="project" value="InterPro"/>
</dbReference>
<dbReference type="PANTHER" id="PTHR45953">
    <property type="entry name" value="IDURONATE 2-SULFATASE"/>
    <property type="match status" value="1"/>
</dbReference>
<evidence type="ECO:0000256" key="7">
    <source>
        <dbReference type="PIRSR" id="PIRSR600917-52"/>
    </source>
</evidence>
<evidence type="ECO:0000256" key="3">
    <source>
        <dbReference type="ARBA" id="ARBA00022723"/>
    </source>
</evidence>
<evidence type="ECO:0000256" key="5">
    <source>
        <dbReference type="ARBA" id="ARBA00022801"/>
    </source>
</evidence>
<reference evidence="10" key="1">
    <citation type="journal article" date="2021" name="PLoS Genet.">
        <title>Mobile Type VI secretion system loci of the gut Bacteroidales display extensive intra-ecosystem transfer, multi-species spread and geographical clustering.</title>
        <authorList>
            <person name="Garcia-Bayona L."/>
            <person name="Coyne M.J."/>
            <person name="Comstock L.E."/>
        </authorList>
    </citation>
    <scope>NUCLEOTIDE SEQUENCE</scope>
    <source>
        <strain evidence="10">CL11T00C20</strain>
    </source>
</reference>
<comment type="PTM">
    <text evidence="7">The conversion to 3-oxoalanine (also known as C-formylglycine, FGly), of a serine or cysteine residue in prokaryotes and of a cysteine residue in eukaryotes, is critical for catalytic activity.</text>
</comment>
<dbReference type="GO" id="GO:0005737">
    <property type="term" value="C:cytoplasm"/>
    <property type="evidence" value="ECO:0007669"/>
    <property type="project" value="TreeGrafter"/>
</dbReference>
<dbReference type="InterPro" id="IPR000917">
    <property type="entry name" value="Sulfatase_N"/>
</dbReference>
<dbReference type="RefSeq" id="WP_021939617.1">
    <property type="nucleotide sequence ID" value="NZ_CP072227.1"/>
</dbReference>
<dbReference type="InterPro" id="IPR035874">
    <property type="entry name" value="IDS"/>
</dbReference>
<name>A0A415RWK0_9BACE</name>